<dbReference type="PANTHER" id="PTHR11406">
    <property type="entry name" value="PHOSPHOGLYCERATE KINASE"/>
    <property type="match status" value="1"/>
</dbReference>
<keyword evidence="8" id="KW-0067">ATP-binding</keyword>
<dbReference type="PROSITE" id="PS00111">
    <property type="entry name" value="PGLYCERATE_KINASE"/>
    <property type="match status" value="1"/>
</dbReference>
<evidence type="ECO:0000256" key="5">
    <source>
        <dbReference type="ARBA" id="ARBA00022679"/>
    </source>
</evidence>
<dbReference type="CDD" id="cd00318">
    <property type="entry name" value="Phosphoglycerate_kinase"/>
    <property type="match status" value="1"/>
</dbReference>
<proteinExistence type="inferred from homology"/>
<keyword evidence="7 9" id="KW-0418">Kinase</keyword>
<organism evidence="9">
    <name type="scientific">hydrothermal vent metagenome</name>
    <dbReference type="NCBI Taxonomy" id="652676"/>
    <lineage>
        <taxon>unclassified sequences</taxon>
        <taxon>metagenomes</taxon>
        <taxon>ecological metagenomes</taxon>
    </lineage>
</organism>
<evidence type="ECO:0000256" key="6">
    <source>
        <dbReference type="ARBA" id="ARBA00022741"/>
    </source>
</evidence>
<dbReference type="PRINTS" id="PR00477">
    <property type="entry name" value="PHGLYCKINASE"/>
</dbReference>
<dbReference type="GO" id="GO:0043531">
    <property type="term" value="F:ADP binding"/>
    <property type="evidence" value="ECO:0007669"/>
    <property type="project" value="TreeGrafter"/>
</dbReference>
<evidence type="ECO:0000256" key="3">
    <source>
        <dbReference type="ARBA" id="ARBA00011245"/>
    </source>
</evidence>
<evidence type="ECO:0000313" key="9">
    <source>
        <dbReference type="EMBL" id="VAV82468.1"/>
    </source>
</evidence>
<protein>
    <recommendedName>
        <fullName evidence="4">phosphoglycerate kinase</fullName>
        <ecNumber evidence="4">2.7.2.3</ecNumber>
    </recommendedName>
</protein>
<dbReference type="InterPro" id="IPR015824">
    <property type="entry name" value="Phosphoglycerate_kinase_N"/>
</dbReference>
<dbReference type="GO" id="GO:0004618">
    <property type="term" value="F:phosphoglycerate kinase activity"/>
    <property type="evidence" value="ECO:0007669"/>
    <property type="project" value="UniProtKB-EC"/>
</dbReference>
<dbReference type="PIRSF" id="PIRSF000724">
    <property type="entry name" value="Pgk"/>
    <property type="match status" value="1"/>
</dbReference>
<dbReference type="FunFam" id="3.40.50.1260:FF:000006">
    <property type="entry name" value="Phosphoglycerate kinase"/>
    <property type="match status" value="1"/>
</dbReference>
<dbReference type="GO" id="GO:0005829">
    <property type="term" value="C:cytosol"/>
    <property type="evidence" value="ECO:0007669"/>
    <property type="project" value="TreeGrafter"/>
</dbReference>
<dbReference type="Gene3D" id="3.40.50.1260">
    <property type="entry name" value="Phosphoglycerate kinase, N-terminal domain"/>
    <property type="match status" value="2"/>
</dbReference>
<comment type="catalytic activity">
    <reaction evidence="1">
        <text>(2R)-3-phosphoglycerate + ATP = (2R)-3-phospho-glyceroyl phosphate + ADP</text>
        <dbReference type="Rhea" id="RHEA:14801"/>
        <dbReference type="ChEBI" id="CHEBI:30616"/>
        <dbReference type="ChEBI" id="CHEBI:57604"/>
        <dbReference type="ChEBI" id="CHEBI:58272"/>
        <dbReference type="ChEBI" id="CHEBI:456216"/>
        <dbReference type="EC" id="2.7.2.3"/>
    </reaction>
</comment>
<dbReference type="InterPro" id="IPR015911">
    <property type="entry name" value="Phosphoglycerate_kinase_CS"/>
</dbReference>
<evidence type="ECO:0000256" key="1">
    <source>
        <dbReference type="ARBA" id="ARBA00000642"/>
    </source>
</evidence>
<dbReference type="GO" id="GO:0005524">
    <property type="term" value="F:ATP binding"/>
    <property type="evidence" value="ECO:0007669"/>
    <property type="project" value="UniProtKB-KW"/>
</dbReference>
<keyword evidence="6" id="KW-0547">Nucleotide-binding</keyword>
<dbReference type="HAMAP" id="MF_00145">
    <property type="entry name" value="Phosphoglyc_kinase"/>
    <property type="match status" value="1"/>
</dbReference>
<evidence type="ECO:0000256" key="8">
    <source>
        <dbReference type="ARBA" id="ARBA00022840"/>
    </source>
</evidence>
<name>A0A3B0R3L3_9ZZZZ</name>
<dbReference type="FunFam" id="3.40.50.1260:FF:000003">
    <property type="entry name" value="Phosphoglycerate kinase"/>
    <property type="match status" value="1"/>
</dbReference>
<dbReference type="PANTHER" id="PTHR11406:SF23">
    <property type="entry name" value="PHOSPHOGLYCERATE KINASE 1, CHLOROPLASTIC-RELATED"/>
    <property type="match status" value="1"/>
</dbReference>
<evidence type="ECO:0000256" key="7">
    <source>
        <dbReference type="ARBA" id="ARBA00022777"/>
    </source>
</evidence>
<accession>A0A3B0R3L3</accession>
<dbReference type="InterPro" id="IPR036043">
    <property type="entry name" value="Phosphoglycerate_kinase_sf"/>
</dbReference>
<dbReference type="AlphaFoldDB" id="A0A3B0R3L3"/>
<dbReference type="Pfam" id="PF00162">
    <property type="entry name" value="PGK"/>
    <property type="match status" value="1"/>
</dbReference>
<evidence type="ECO:0000256" key="4">
    <source>
        <dbReference type="ARBA" id="ARBA00013061"/>
    </source>
</evidence>
<sequence length="403" mass="44398">MESELIYIDELDIKNKRVLIRVDFNVPLDEQGNITDDSRIRSVLPTINHALDEDARVILISHFARPGGKRDPTKSLRPVAKRLTRLLKKDVLFADDCIGPEVSKMAEAMKPGDVLLLENLRFHPEEVENDDAFGKKLGDLADVYINDAFATAHRAHASNIAVTRHVPAVGAGFLMKKELNYFSRAFEEPIRPLVAIIGGKKVSDKISVLTSLCQKVDKLIIGGGMAMTFFKALDYEIGKSFYEAEAIETAKEVIKVAKEKKIKLYLPVDFVVADQFSPTAETKVVTYQEVPKEWMALDIGPATVTLFSEAIDNARTIIWNGPMGVFEMDLFSRGTFAMVSKVANSYAMTIVGGGDTDVAVHRAGEFANMSYISTGGGAFLDMLKGQDLPGITALKEKTPQQPV</sequence>
<reference evidence="9" key="1">
    <citation type="submission" date="2018-06" db="EMBL/GenBank/DDBJ databases">
        <authorList>
            <person name="Zhirakovskaya E."/>
        </authorList>
    </citation>
    <scope>NUCLEOTIDE SEQUENCE</scope>
</reference>
<comment type="subunit">
    <text evidence="3">Monomer.</text>
</comment>
<dbReference type="GO" id="GO:0006094">
    <property type="term" value="P:gluconeogenesis"/>
    <property type="evidence" value="ECO:0007669"/>
    <property type="project" value="TreeGrafter"/>
</dbReference>
<dbReference type="InterPro" id="IPR001576">
    <property type="entry name" value="Phosphoglycerate_kinase"/>
</dbReference>
<keyword evidence="5 9" id="KW-0808">Transferase</keyword>
<dbReference type="EC" id="2.7.2.3" evidence="4"/>
<gene>
    <name evidence="9" type="ORF">MNBD_DELTA01-229</name>
</gene>
<comment type="similarity">
    <text evidence="2">Belongs to the phosphoglycerate kinase family.</text>
</comment>
<dbReference type="GO" id="GO:0006096">
    <property type="term" value="P:glycolytic process"/>
    <property type="evidence" value="ECO:0007669"/>
    <property type="project" value="InterPro"/>
</dbReference>
<evidence type="ECO:0000256" key="2">
    <source>
        <dbReference type="ARBA" id="ARBA00008982"/>
    </source>
</evidence>
<dbReference type="EMBL" id="UOEA01000018">
    <property type="protein sequence ID" value="VAV82468.1"/>
    <property type="molecule type" value="Genomic_DNA"/>
</dbReference>
<dbReference type="SUPFAM" id="SSF53748">
    <property type="entry name" value="Phosphoglycerate kinase"/>
    <property type="match status" value="1"/>
</dbReference>